<evidence type="ECO:0000256" key="2">
    <source>
        <dbReference type="SAM" id="Phobius"/>
    </source>
</evidence>
<keyword evidence="2" id="KW-1133">Transmembrane helix</keyword>
<evidence type="ECO:0000256" key="1">
    <source>
        <dbReference type="SAM" id="MobiDB-lite"/>
    </source>
</evidence>
<feature type="transmembrane region" description="Helical" evidence="2">
    <location>
        <begin position="347"/>
        <end position="366"/>
    </location>
</feature>
<accession>A0AAD4HJG7</accession>
<keyword evidence="2" id="KW-0812">Transmembrane</keyword>
<dbReference type="GeneID" id="64661773"/>
<keyword evidence="2" id="KW-0472">Membrane</keyword>
<feature type="compositionally biased region" description="Polar residues" evidence="1">
    <location>
        <begin position="188"/>
        <end position="201"/>
    </location>
</feature>
<feature type="compositionally biased region" description="Pro residues" evidence="1">
    <location>
        <begin position="171"/>
        <end position="183"/>
    </location>
</feature>
<evidence type="ECO:0000313" key="3">
    <source>
        <dbReference type="EMBL" id="KAG1897719.1"/>
    </source>
</evidence>
<evidence type="ECO:0000313" key="4">
    <source>
        <dbReference type="Proteomes" id="UP001195769"/>
    </source>
</evidence>
<gene>
    <name evidence="3" type="ORF">F5891DRAFT_1191645</name>
</gene>
<name>A0AAD4HJG7_9AGAM</name>
<sequence>MNFNASGIGPSRHNHDHSLSNELEQSLAASSDALHLDCFFNFDNPQAGAQVGHNHANHQLPWIIGSTSGWWPPQNVPPMGLYHDPYRDYRHAELQRQSLPSPQPVVSRLVLGQPSSDHHHGQFLPQWAPDQPQNLQLDEVIQTSFNAVWPREWPSHDQDFQIASNDNHIPSPVPNSGPSPLPGPGITAQPTVTPSQMSTPPQWGRSKRTAKTSTRTSSRRLKVKSGIEPEGGEMPVQNYMFVPSNSGDATVDFREEMKYSLFNESLLPTMPEIKIMVWTSWETAISRQPANLREWAENFRCSLEKGLVNIVDSMNVLHLINRRIRVLYLTEDESRFLDVTLTINGRVITVLFGNPAIMAYIGYLLYDSRYQYHRYIGSGSAEPSPDGVSAMTVEKLRPLFTMTGTLFRWALEERRTGTVIDNGEEINRIRAVQSALAGAQDIGAVQELPAPAKPELEPERKKVEFRIPLNSMETDKCTTYVGHLYSESDMSAQDLLDSTRATMDVPKTYENLGWRLSTARCR</sequence>
<feature type="region of interest" description="Disordered" evidence="1">
    <location>
        <begin position="161"/>
        <end position="222"/>
    </location>
</feature>
<comment type="caution">
    <text evidence="3">The sequence shown here is derived from an EMBL/GenBank/DDBJ whole genome shotgun (WGS) entry which is preliminary data.</text>
</comment>
<proteinExistence type="predicted"/>
<dbReference type="RefSeq" id="XP_041223295.1">
    <property type="nucleotide sequence ID" value="XM_041367475.1"/>
</dbReference>
<dbReference type="EMBL" id="JABBWK010000044">
    <property type="protein sequence ID" value="KAG1897719.1"/>
    <property type="molecule type" value="Genomic_DNA"/>
</dbReference>
<dbReference type="Proteomes" id="UP001195769">
    <property type="component" value="Unassembled WGS sequence"/>
</dbReference>
<reference evidence="3" key="1">
    <citation type="journal article" date="2020" name="New Phytol.">
        <title>Comparative genomics reveals dynamic genome evolution in host specialist ectomycorrhizal fungi.</title>
        <authorList>
            <person name="Lofgren L.A."/>
            <person name="Nguyen N.H."/>
            <person name="Vilgalys R."/>
            <person name="Ruytinx J."/>
            <person name="Liao H.L."/>
            <person name="Branco S."/>
            <person name="Kuo A."/>
            <person name="LaButti K."/>
            <person name="Lipzen A."/>
            <person name="Andreopoulos W."/>
            <person name="Pangilinan J."/>
            <person name="Riley R."/>
            <person name="Hundley H."/>
            <person name="Na H."/>
            <person name="Barry K."/>
            <person name="Grigoriev I.V."/>
            <person name="Stajich J.E."/>
            <person name="Kennedy P.G."/>
        </authorList>
    </citation>
    <scope>NUCLEOTIDE SEQUENCE</scope>
    <source>
        <strain evidence="3">FC203</strain>
    </source>
</reference>
<keyword evidence="4" id="KW-1185">Reference proteome</keyword>
<protein>
    <submittedName>
        <fullName evidence="3">Uncharacterized protein</fullName>
    </submittedName>
</protein>
<organism evidence="3 4">
    <name type="scientific">Suillus fuscotomentosus</name>
    <dbReference type="NCBI Taxonomy" id="1912939"/>
    <lineage>
        <taxon>Eukaryota</taxon>
        <taxon>Fungi</taxon>
        <taxon>Dikarya</taxon>
        <taxon>Basidiomycota</taxon>
        <taxon>Agaricomycotina</taxon>
        <taxon>Agaricomycetes</taxon>
        <taxon>Agaricomycetidae</taxon>
        <taxon>Boletales</taxon>
        <taxon>Suillineae</taxon>
        <taxon>Suillaceae</taxon>
        <taxon>Suillus</taxon>
    </lineage>
</organism>
<dbReference type="AlphaFoldDB" id="A0AAD4HJG7"/>